<protein>
    <submittedName>
        <fullName evidence="2">Uncharacterized protein</fullName>
    </submittedName>
</protein>
<sequence>MNTQTLATVWMTVTVLFLWVLLEGLVMDLYILKVPGKTSLAHPFFWSDYVEGTQPFSLKMAMMLGYTVFPFFVLGFLFGGISKGTKGDEDTKPQNYLTSYFNTLYQLRILLRSLAARPETSTDSYCTLVYWTILVEIWTVILPAYLPFLCPLVLQFYFEGSLQNISKLYVVFVIGSIRRRPAMLLMTCGLCAGGFGLKFVQFLLCLNPDTQRATTKVWAGRRAQSEWRSAQYLYLWALWLFMLLIGLMMKWKMTYLWLWTGYEYCFAGVQACPPHTGPAIHCTQVLTTLAFIAGFVFLRGCFLFPCLCAPELPAWLFFPPDNPPPNPIGEGDIDWQAAMLMLSRALRGFPPPEDCVWAPPVGEAPATELWRHAGAWGL</sequence>
<keyword evidence="1" id="KW-0472">Membrane</keyword>
<evidence type="ECO:0000256" key="1">
    <source>
        <dbReference type="SAM" id="Phobius"/>
    </source>
</evidence>
<feature type="transmembrane region" description="Helical" evidence="1">
    <location>
        <begin position="6"/>
        <end position="32"/>
    </location>
</feature>
<dbReference type="EnsemblProtists" id="EOD11560">
    <property type="protein sequence ID" value="EOD11560"/>
    <property type="gene ID" value="EMIHUDRAFT_452369"/>
</dbReference>
<keyword evidence="3" id="KW-1185">Reference proteome</keyword>
<dbReference type="Proteomes" id="UP000013827">
    <property type="component" value="Unassembled WGS sequence"/>
</dbReference>
<dbReference type="RefSeq" id="XP_005763989.1">
    <property type="nucleotide sequence ID" value="XM_005763932.1"/>
</dbReference>
<proteinExistence type="predicted"/>
<feature type="transmembrane region" description="Helical" evidence="1">
    <location>
        <begin position="232"/>
        <end position="249"/>
    </location>
</feature>
<keyword evidence="1" id="KW-1133">Transmembrane helix</keyword>
<dbReference type="GeneID" id="17257799"/>
<dbReference type="HOGENOM" id="CLU_065698_0_0_1"/>
<name>A0A0D3IJX5_EMIH1</name>
<feature type="transmembrane region" description="Helical" evidence="1">
    <location>
        <begin position="182"/>
        <end position="204"/>
    </location>
</feature>
<feature type="transmembrane region" description="Helical" evidence="1">
    <location>
        <begin position="63"/>
        <end position="81"/>
    </location>
</feature>
<reference evidence="3" key="1">
    <citation type="journal article" date="2013" name="Nature">
        <title>Pan genome of the phytoplankton Emiliania underpins its global distribution.</title>
        <authorList>
            <person name="Read B.A."/>
            <person name="Kegel J."/>
            <person name="Klute M.J."/>
            <person name="Kuo A."/>
            <person name="Lefebvre S.C."/>
            <person name="Maumus F."/>
            <person name="Mayer C."/>
            <person name="Miller J."/>
            <person name="Monier A."/>
            <person name="Salamov A."/>
            <person name="Young J."/>
            <person name="Aguilar M."/>
            <person name="Claverie J.M."/>
            <person name="Frickenhaus S."/>
            <person name="Gonzalez K."/>
            <person name="Herman E.K."/>
            <person name="Lin Y.C."/>
            <person name="Napier J."/>
            <person name="Ogata H."/>
            <person name="Sarno A.F."/>
            <person name="Shmutz J."/>
            <person name="Schroeder D."/>
            <person name="de Vargas C."/>
            <person name="Verret F."/>
            <person name="von Dassow P."/>
            <person name="Valentin K."/>
            <person name="Van de Peer Y."/>
            <person name="Wheeler G."/>
            <person name="Dacks J.B."/>
            <person name="Delwiche C.F."/>
            <person name="Dyhrman S.T."/>
            <person name="Glockner G."/>
            <person name="John U."/>
            <person name="Richards T."/>
            <person name="Worden A.Z."/>
            <person name="Zhang X."/>
            <person name="Grigoriev I.V."/>
            <person name="Allen A.E."/>
            <person name="Bidle K."/>
            <person name="Borodovsky M."/>
            <person name="Bowler C."/>
            <person name="Brownlee C."/>
            <person name="Cock J.M."/>
            <person name="Elias M."/>
            <person name="Gladyshev V.N."/>
            <person name="Groth M."/>
            <person name="Guda C."/>
            <person name="Hadaegh A."/>
            <person name="Iglesias-Rodriguez M.D."/>
            <person name="Jenkins J."/>
            <person name="Jones B.M."/>
            <person name="Lawson T."/>
            <person name="Leese F."/>
            <person name="Lindquist E."/>
            <person name="Lobanov A."/>
            <person name="Lomsadze A."/>
            <person name="Malik S.B."/>
            <person name="Marsh M.E."/>
            <person name="Mackinder L."/>
            <person name="Mock T."/>
            <person name="Mueller-Roeber B."/>
            <person name="Pagarete A."/>
            <person name="Parker M."/>
            <person name="Probert I."/>
            <person name="Quesneville H."/>
            <person name="Raines C."/>
            <person name="Rensing S.A."/>
            <person name="Riano-Pachon D.M."/>
            <person name="Richier S."/>
            <person name="Rokitta S."/>
            <person name="Shiraiwa Y."/>
            <person name="Soanes D.M."/>
            <person name="van der Giezen M."/>
            <person name="Wahlund T.M."/>
            <person name="Williams B."/>
            <person name="Wilson W."/>
            <person name="Wolfe G."/>
            <person name="Wurch L.L."/>
        </authorList>
    </citation>
    <scope>NUCLEOTIDE SEQUENCE</scope>
</reference>
<dbReference type="KEGG" id="ehx:EMIHUDRAFT_452369"/>
<dbReference type="AlphaFoldDB" id="A0A0D3IJX5"/>
<evidence type="ECO:0000313" key="2">
    <source>
        <dbReference type="EnsemblProtists" id="EOD11560"/>
    </source>
</evidence>
<organism evidence="2 3">
    <name type="scientific">Emiliania huxleyi (strain CCMP1516)</name>
    <dbReference type="NCBI Taxonomy" id="280463"/>
    <lineage>
        <taxon>Eukaryota</taxon>
        <taxon>Haptista</taxon>
        <taxon>Haptophyta</taxon>
        <taxon>Prymnesiophyceae</taxon>
        <taxon>Isochrysidales</taxon>
        <taxon>Noelaerhabdaceae</taxon>
        <taxon>Emiliania</taxon>
    </lineage>
</organism>
<evidence type="ECO:0000313" key="3">
    <source>
        <dbReference type="Proteomes" id="UP000013827"/>
    </source>
</evidence>
<accession>A0A0D3IJX5</accession>
<feature type="transmembrane region" description="Helical" evidence="1">
    <location>
        <begin position="128"/>
        <end position="158"/>
    </location>
</feature>
<keyword evidence="1" id="KW-0812">Transmembrane</keyword>
<reference evidence="2" key="2">
    <citation type="submission" date="2024-10" db="UniProtKB">
        <authorList>
            <consortium name="EnsemblProtists"/>
        </authorList>
    </citation>
    <scope>IDENTIFICATION</scope>
</reference>
<dbReference type="PaxDb" id="2903-EOD11560"/>